<accession>A0AAF3EM82</accession>
<dbReference type="PANTHER" id="PTHR10502:SF243">
    <property type="entry name" value="ANNEXIN"/>
    <property type="match status" value="1"/>
</dbReference>
<evidence type="ECO:0000256" key="2">
    <source>
        <dbReference type="ARBA" id="ARBA00022737"/>
    </source>
</evidence>
<dbReference type="AlphaFoldDB" id="A0AAF3EM82"/>
<keyword evidence="4" id="KW-1185">Reference proteome</keyword>
<keyword evidence="3" id="KW-0041">Annexin</keyword>
<dbReference type="PRINTS" id="PR00196">
    <property type="entry name" value="ANNEXIN"/>
</dbReference>
<dbReference type="GO" id="GO:0012506">
    <property type="term" value="C:vesicle membrane"/>
    <property type="evidence" value="ECO:0007669"/>
    <property type="project" value="TreeGrafter"/>
</dbReference>
<dbReference type="SUPFAM" id="SSF47874">
    <property type="entry name" value="Annexin"/>
    <property type="match status" value="1"/>
</dbReference>
<dbReference type="GO" id="GO:0005544">
    <property type="term" value="F:calcium-dependent phospholipid binding"/>
    <property type="evidence" value="ECO:0007669"/>
    <property type="project" value="InterPro"/>
</dbReference>
<dbReference type="InterPro" id="IPR001464">
    <property type="entry name" value="Annexin"/>
</dbReference>
<organism evidence="4 5">
    <name type="scientific">Mesorhabditis belari</name>
    <dbReference type="NCBI Taxonomy" id="2138241"/>
    <lineage>
        <taxon>Eukaryota</taxon>
        <taxon>Metazoa</taxon>
        <taxon>Ecdysozoa</taxon>
        <taxon>Nematoda</taxon>
        <taxon>Chromadorea</taxon>
        <taxon>Rhabditida</taxon>
        <taxon>Rhabditina</taxon>
        <taxon>Rhabditomorpha</taxon>
        <taxon>Rhabditoidea</taxon>
        <taxon>Rhabditidae</taxon>
        <taxon>Mesorhabditinae</taxon>
        <taxon>Mesorhabditis</taxon>
    </lineage>
</organism>
<dbReference type="InterPro" id="IPR018502">
    <property type="entry name" value="Annexin_repeat"/>
</dbReference>
<dbReference type="FunFam" id="1.10.220.10:FF:000001">
    <property type="entry name" value="Annexin"/>
    <property type="match status" value="1"/>
</dbReference>
<dbReference type="GO" id="GO:0005886">
    <property type="term" value="C:plasma membrane"/>
    <property type="evidence" value="ECO:0007669"/>
    <property type="project" value="TreeGrafter"/>
</dbReference>
<evidence type="ECO:0000313" key="4">
    <source>
        <dbReference type="Proteomes" id="UP000887575"/>
    </source>
</evidence>
<name>A0AAF3EM82_9BILA</name>
<reference evidence="5 6" key="1">
    <citation type="submission" date="2024-02" db="UniProtKB">
        <authorList>
            <consortium name="WormBaseParasite"/>
        </authorList>
    </citation>
    <scope>IDENTIFICATION</scope>
</reference>
<dbReference type="GO" id="GO:0005509">
    <property type="term" value="F:calcium ion binding"/>
    <property type="evidence" value="ECO:0007669"/>
    <property type="project" value="InterPro"/>
</dbReference>
<sequence>MGEEDDVFKRVEVASPAHDTFHQMHTFSGSYKSKTLSTSSSIDSIRSEDFRRKRLSMPMMYQMYESQYDDLRGTICGPESPDFFPVQASETLRKALSGIDTNDQVIIDTILSHSNFQRQKILNAYEDMYERNLLDDLEEETGGFFLEMALALFKPAHKLDTQLLYKSISNRYGDRSIAVEIACTRSTKQLKVIRESYLADYRKTLEKDLSVKVEGIFGKMLSLLLCKPRDEHGKRIDEDLVAKHATLLARNTVEELAKNLQTFEEIFVQHTWRHIAAVLDAADEMITKEREKDLETLIRKNKNIHSEIRQMFLTILRVARNEQLYFAEKVRSALSGDRPDHGTVIRIVVTRSEIDLADIVEEYKRKYHRPLDIDTSQTCSGDYLRLLTALITGNASYHR</sequence>
<evidence type="ECO:0000313" key="6">
    <source>
        <dbReference type="WBParaSite" id="MBELARI_LOCUS18463"/>
    </source>
</evidence>
<dbReference type="SMART" id="SM00335">
    <property type="entry name" value="ANX"/>
    <property type="match status" value="3"/>
</dbReference>
<dbReference type="PANTHER" id="PTHR10502">
    <property type="entry name" value="ANNEXIN"/>
    <property type="match status" value="1"/>
</dbReference>
<comment type="similarity">
    <text evidence="1">Belongs to the annexin family.</text>
</comment>
<dbReference type="Gene3D" id="1.10.220.10">
    <property type="entry name" value="Annexin"/>
    <property type="match status" value="3"/>
</dbReference>
<evidence type="ECO:0000313" key="5">
    <source>
        <dbReference type="WBParaSite" id="MBELARI_LOCUS15153"/>
    </source>
</evidence>
<dbReference type="WBParaSite" id="MBELARI_LOCUS15153">
    <property type="protein sequence ID" value="MBELARI_LOCUS15153"/>
    <property type="gene ID" value="MBELARI_LOCUS15153"/>
</dbReference>
<dbReference type="Pfam" id="PF00191">
    <property type="entry name" value="Annexin"/>
    <property type="match status" value="3"/>
</dbReference>
<evidence type="ECO:0000256" key="3">
    <source>
        <dbReference type="ARBA" id="ARBA00023216"/>
    </source>
</evidence>
<dbReference type="GO" id="GO:0001786">
    <property type="term" value="F:phosphatidylserine binding"/>
    <property type="evidence" value="ECO:0007669"/>
    <property type="project" value="TreeGrafter"/>
</dbReference>
<protein>
    <submittedName>
        <fullName evidence="5 6">Annexin</fullName>
    </submittedName>
</protein>
<dbReference type="GO" id="GO:0005737">
    <property type="term" value="C:cytoplasm"/>
    <property type="evidence" value="ECO:0007669"/>
    <property type="project" value="TreeGrafter"/>
</dbReference>
<keyword evidence="2" id="KW-0677">Repeat</keyword>
<proteinExistence type="inferred from homology"/>
<dbReference type="WBParaSite" id="MBELARI_LOCUS18463">
    <property type="protein sequence ID" value="MBELARI_LOCUS18463"/>
    <property type="gene ID" value="MBELARI_LOCUS18463"/>
</dbReference>
<evidence type="ECO:0000256" key="1">
    <source>
        <dbReference type="ARBA" id="ARBA00007831"/>
    </source>
</evidence>
<dbReference type="Proteomes" id="UP000887575">
    <property type="component" value="Unassembled WGS sequence"/>
</dbReference>
<dbReference type="PROSITE" id="PS51897">
    <property type="entry name" value="ANNEXIN_2"/>
    <property type="match status" value="2"/>
</dbReference>
<dbReference type="GO" id="GO:0005634">
    <property type="term" value="C:nucleus"/>
    <property type="evidence" value="ECO:0007669"/>
    <property type="project" value="TreeGrafter"/>
</dbReference>
<dbReference type="InterPro" id="IPR037104">
    <property type="entry name" value="Annexin_sf"/>
</dbReference>